<sequence>MPDSVPVVSVSLANVAIESVLYGIFFVLNVGSTMLICFPLNGITCAKESISRRVQMAVKKPMFLGIIALFISITGHWICTVLRLFGAVVFSEGGPLAYYEDLSQDLYTIKIGFIEASLIIADSMLIYRLWMIWSRNYCVIIIPILTLIGLIVCGVGGTNVFAHYVPGQSVFSSVTQAWVISDGIFTLLTNVYSSTLIGYRIWWTRRESRYSGAVQVGSGNNLSSALAIFVESALLYTTWTAVFIATYATESRVESVIADCWAVVAGISFCLINVRIGLGWARNPSVMVSTIAARQQAYEVNMGETWLAYPMQPLAIHVHQAEDTSQMDSLSCSGVGGGPDSGTQKNESSGDA</sequence>
<feature type="transmembrane region" description="Helical" evidence="2">
    <location>
        <begin position="106"/>
        <end position="127"/>
    </location>
</feature>
<evidence type="ECO:0000256" key="1">
    <source>
        <dbReference type="SAM" id="MobiDB-lite"/>
    </source>
</evidence>
<feature type="compositionally biased region" description="Polar residues" evidence="1">
    <location>
        <begin position="341"/>
        <end position="352"/>
    </location>
</feature>
<evidence type="ECO:0000256" key="2">
    <source>
        <dbReference type="SAM" id="Phobius"/>
    </source>
</evidence>
<name>V2WVR4_MONRO</name>
<feature type="transmembrane region" description="Helical" evidence="2">
    <location>
        <begin position="184"/>
        <end position="203"/>
    </location>
</feature>
<feature type="transmembrane region" description="Helical" evidence="2">
    <location>
        <begin position="62"/>
        <end position="86"/>
    </location>
</feature>
<dbReference type="HOGENOM" id="CLU_044614_3_0_1"/>
<accession>V2WVR4</accession>
<dbReference type="OrthoDB" id="3250682at2759"/>
<reference evidence="3 4" key="1">
    <citation type="journal article" date="2014" name="BMC Genomics">
        <title>Genome and secretome analysis of the hemibiotrophic fungal pathogen, Moniliophthora roreri, which causes frosty pod rot disease of cacao: mechanisms of the biotrophic and necrotrophic phases.</title>
        <authorList>
            <person name="Meinhardt L.W."/>
            <person name="Costa G.G.L."/>
            <person name="Thomazella D.P.T."/>
            <person name="Teixeira P.J.P.L."/>
            <person name="Carazzolle M.F."/>
            <person name="Schuster S.C."/>
            <person name="Carlson J.E."/>
            <person name="Guiltinan M.J."/>
            <person name="Mieczkowski P."/>
            <person name="Farmer A."/>
            <person name="Ramaraj T."/>
            <person name="Crozier J."/>
            <person name="Davis R.E."/>
            <person name="Shao J."/>
            <person name="Melnick R.L."/>
            <person name="Pereira G.A.G."/>
            <person name="Bailey B.A."/>
        </authorList>
    </citation>
    <scope>NUCLEOTIDE SEQUENCE [LARGE SCALE GENOMIC DNA]</scope>
    <source>
        <strain evidence="3 4">MCA 2997</strain>
    </source>
</reference>
<feature type="region of interest" description="Disordered" evidence="1">
    <location>
        <begin position="327"/>
        <end position="352"/>
    </location>
</feature>
<feature type="transmembrane region" description="Helical" evidence="2">
    <location>
        <begin position="20"/>
        <end position="41"/>
    </location>
</feature>
<keyword evidence="2" id="KW-0472">Membrane</keyword>
<organism evidence="3 4">
    <name type="scientific">Moniliophthora roreri (strain MCA 2997)</name>
    <name type="common">Cocoa frosty pod rot fungus</name>
    <name type="synonym">Crinipellis roreri</name>
    <dbReference type="NCBI Taxonomy" id="1381753"/>
    <lineage>
        <taxon>Eukaryota</taxon>
        <taxon>Fungi</taxon>
        <taxon>Dikarya</taxon>
        <taxon>Basidiomycota</taxon>
        <taxon>Agaricomycotina</taxon>
        <taxon>Agaricomycetes</taxon>
        <taxon>Agaricomycetidae</taxon>
        <taxon>Agaricales</taxon>
        <taxon>Marasmiineae</taxon>
        <taxon>Marasmiaceae</taxon>
        <taxon>Moniliophthora</taxon>
    </lineage>
</organism>
<dbReference type="KEGG" id="mrr:Moror_3758"/>
<keyword evidence="2" id="KW-1133">Transmembrane helix</keyword>
<keyword evidence="2" id="KW-0812">Transmembrane</keyword>
<feature type="transmembrane region" description="Helical" evidence="2">
    <location>
        <begin position="255"/>
        <end position="274"/>
    </location>
</feature>
<evidence type="ECO:0008006" key="5">
    <source>
        <dbReference type="Google" id="ProtNLM"/>
    </source>
</evidence>
<proteinExistence type="predicted"/>
<dbReference type="AlphaFoldDB" id="V2WVR4"/>
<dbReference type="EMBL" id="AWSO01001335">
    <property type="protein sequence ID" value="ESK84285.1"/>
    <property type="molecule type" value="Genomic_DNA"/>
</dbReference>
<dbReference type="Proteomes" id="UP000017559">
    <property type="component" value="Unassembled WGS sequence"/>
</dbReference>
<feature type="transmembrane region" description="Helical" evidence="2">
    <location>
        <begin position="224"/>
        <end position="249"/>
    </location>
</feature>
<comment type="caution">
    <text evidence="3">The sequence shown here is derived from an EMBL/GenBank/DDBJ whole genome shotgun (WGS) entry which is preliminary data.</text>
</comment>
<feature type="transmembrane region" description="Helical" evidence="2">
    <location>
        <begin position="139"/>
        <end position="164"/>
    </location>
</feature>
<gene>
    <name evidence="3" type="ORF">Moror_3758</name>
</gene>
<keyword evidence="4" id="KW-1185">Reference proteome</keyword>
<protein>
    <recommendedName>
        <fullName evidence="5">Integral membrane protein</fullName>
    </recommendedName>
</protein>
<evidence type="ECO:0000313" key="4">
    <source>
        <dbReference type="Proteomes" id="UP000017559"/>
    </source>
</evidence>
<evidence type="ECO:0000313" key="3">
    <source>
        <dbReference type="EMBL" id="ESK84285.1"/>
    </source>
</evidence>